<dbReference type="GO" id="GO:0003677">
    <property type="term" value="F:DNA binding"/>
    <property type="evidence" value="ECO:0007669"/>
    <property type="project" value="InterPro"/>
</dbReference>
<evidence type="ECO:0000313" key="3">
    <source>
        <dbReference type="Proteomes" id="UP000287969"/>
    </source>
</evidence>
<organism evidence="2 3">
    <name type="scientific">Acidilutibacter cellobiosedens</name>
    <dbReference type="NCBI Taxonomy" id="2507161"/>
    <lineage>
        <taxon>Bacteria</taxon>
        <taxon>Bacillati</taxon>
        <taxon>Bacillota</taxon>
        <taxon>Tissierellia</taxon>
        <taxon>Tissierellales</taxon>
        <taxon>Acidilutibacteraceae</taxon>
        <taxon>Acidilutibacter</taxon>
    </lineage>
</organism>
<evidence type="ECO:0000259" key="1">
    <source>
        <dbReference type="PROSITE" id="PS50930"/>
    </source>
</evidence>
<keyword evidence="3" id="KW-1185">Reference proteome</keyword>
<dbReference type="KEGG" id="spoa:EQM13_15950"/>
<accession>A0A410QG09</accession>
<dbReference type="EMBL" id="CP035282">
    <property type="protein sequence ID" value="QAT62950.1"/>
    <property type="molecule type" value="Genomic_DNA"/>
</dbReference>
<dbReference type="AlphaFoldDB" id="A0A410QG09"/>
<dbReference type="PROSITE" id="PS50930">
    <property type="entry name" value="HTH_LYTTR"/>
    <property type="match status" value="1"/>
</dbReference>
<sequence length="151" mass="17872">MDEEKSRGTGLWNDVVEVGHFIRDELKDYITKIVYILSKSSYDRQRFDVQPLHFLQKPLDRKKIINDIKLATMLLEKENKTFSFKTDNQMYKLPVKEIIYFESSGRQIKLISFKGTFYFYGTVDSVMEQLSKSRFIMPHRSSACRLIIMVP</sequence>
<gene>
    <name evidence="2" type="ORF">EQM13_15950</name>
</gene>
<protein>
    <recommendedName>
        <fullName evidence="1">HTH LytTR-type domain-containing protein</fullName>
    </recommendedName>
</protein>
<dbReference type="Gene3D" id="2.40.50.1020">
    <property type="entry name" value="LytTr DNA-binding domain"/>
    <property type="match status" value="1"/>
</dbReference>
<feature type="domain" description="HTH LytTR-type" evidence="1">
    <location>
        <begin position="82"/>
        <end position="141"/>
    </location>
</feature>
<reference evidence="3" key="1">
    <citation type="submission" date="2019-01" db="EMBL/GenBank/DDBJ databases">
        <title>Draft genomes of a novel of Sporanaerobacter strains.</title>
        <authorList>
            <person name="Ma S."/>
        </authorList>
    </citation>
    <scope>NUCLEOTIDE SEQUENCE [LARGE SCALE GENOMIC DNA]</scope>
    <source>
        <strain evidence="3">NJN-17</strain>
    </source>
</reference>
<proteinExistence type="predicted"/>
<dbReference type="InterPro" id="IPR007492">
    <property type="entry name" value="LytTR_DNA-bd_dom"/>
</dbReference>
<dbReference type="Proteomes" id="UP000287969">
    <property type="component" value="Chromosome"/>
</dbReference>
<name>A0A410QG09_9FIRM</name>
<dbReference type="OrthoDB" id="9802383at2"/>
<dbReference type="Pfam" id="PF04397">
    <property type="entry name" value="LytTR"/>
    <property type="match status" value="1"/>
</dbReference>
<evidence type="ECO:0000313" key="2">
    <source>
        <dbReference type="EMBL" id="QAT62950.1"/>
    </source>
</evidence>